<dbReference type="OrthoDB" id="9776710at2"/>
<evidence type="ECO:0000256" key="7">
    <source>
        <dbReference type="SAM" id="Phobius"/>
    </source>
</evidence>
<dbReference type="Pfam" id="PF02322">
    <property type="entry name" value="Cyt_bd_oxida_II"/>
    <property type="match status" value="1"/>
</dbReference>
<evidence type="ECO:0000256" key="5">
    <source>
        <dbReference type="ARBA" id="ARBA00022989"/>
    </source>
</evidence>
<proteinExistence type="inferred from homology"/>
<feature type="transmembrane region" description="Helical" evidence="7">
    <location>
        <begin position="192"/>
        <end position="211"/>
    </location>
</feature>
<evidence type="ECO:0000256" key="4">
    <source>
        <dbReference type="ARBA" id="ARBA00022692"/>
    </source>
</evidence>
<dbReference type="PIRSF" id="PIRSF000267">
    <property type="entry name" value="Cyt_oxidse_sub2"/>
    <property type="match status" value="1"/>
</dbReference>
<comment type="subcellular location">
    <subcellularLocation>
        <location evidence="1">Cell membrane</location>
        <topology evidence="1">Multi-pass membrane protein</topology>
    </subcellularLocation>
</comment>
<dbReference type="GO" id="GO:0009055">
    <property type="term" value="F:electron transfer activity"/>
    <property type="evidence" value="ECO:0007669"/>
    <property type="project" value="TreeGrafter"/>
</dbReference>
<dbReference type="Proteomes" id="UP000315252">
    <property type="component" value="Unassembled WGS sequence"/>
</dbReference>
<evidence type="ECO:0000256" key="6">
    <source>
        <dbReference type="ARBA" id="ARBA00023136"/>
    </source>
</evidence>
<dbReference type="PANTHER" id="PTHR43141:SF4">
    <property type="entry name" value="CYTOCHROME BD2 SUBUNIT II"/>
    <property type="match status" value="1"/>
</dbReference>
<dbReference type="AlphaFoldDB" id="A0A545TAT2"/>
<keyword evidence="3" id="KW-1003">Cell membrane</keyword>
<feature type="transmembrane region" description="Helical" evidence="7">
    <location>
        <begin position="83"/>
        <end position="101"/>
    </location>
</feature>
<keyword evidence="9" id="KW-1185">Reference proteome</keyword>
<comment type="caution">
    <text evidence="8">The sequence shown here is derived from an EMBL/GenBank/DDBJ whole genome shotgun (WGS) entry which is preliminary data.</text>
</comment>
<feature type="transmembrane region" description="Helical" evidence="7">
    <location>
        <begin position="298"/>
        <end position="323"/>
    </location>
</feature>
<dbReference type="GO" id="GO:0019646">
    <property type="term" value="P:aerobic electron transport chain"/>
    <property type="evidence" value="ECO:0007669"/>
    <property type="project" value="TreeGrafter"/>
</dbReference>
<feature type="transmembrane region" description="Helical" evidence="7">
    <location>
        <begin position="223"/>
        <end position="247"/>
    </location>
</feature>
<dbReference type="GO" id="GO:0016682">
    <property type="term" value="F:oxidoreductase activity, acting on diphenols and related substances as donors, oxygen as acceptor"/>
    <property type="evidence" value="ECO:0007669"/>
    <property type="project" value="TreeGrafter"/>
</dbReference>
<feature type="transmembrane region" description="Helical" evidence="7">
    <location>
        <begin position="259"/>
        <end position="278"/>
    </location>
</feature>
<evidence type="ECO:0000256" key="3">
    <source>
        <dbReference type="ARBA" id="ARBA00022475"/>
    </source>
</evidence>
<accession>A0A545TAT2</accession>
<keyword evidence="4 7" id="KW-0812">Transmembrane</keyword>
<feature type="transmembrane region" description="Helical" evidence="7">
    <location>
        <begin position="113"/>
        <end position="137"/>
    </location>
</feature>
<dbReference type="GO" id="GO:0070069">
    <property type="term" value="C:cytochrome complex"/>
    <property type="evidence" value="ECO:0007669"/>
    <property type="project" value="TreeGrafter"/>
</dbReference>
<name>A0A545TAT2_9PROT</name>
<feature type="transmembrane region" description="Helical" evidence="7">
    <location>
        <begin position="157"/>
        <end position="180"/>
    </location>
</feature>
<feature type="transmembrane region" description="Helical" evidence="7">
    <location>
        <begin position="6"/>
        <end position="37"/>
    </location>
</feature>
<dbReference type="GO" id="GO:0005886">
    <property type="term" value="C:plasma membrane"/>
    <property type="evidence" value="ECO:0007669"/>
    <property type="project" value="UniProtKB-SubCell"/>
</dbReference>
<organism evidence="8 9">
    <name type="scientific">Denitrobaculum tricleocarpae</name>
    <dbReference type="NCBI Taxonomy" id="2591009"/>
    <lineage>
        <taxon>Bacteria</taxon>
        <taxon>Pseudomonadati</taxon>
        <taxon>Pseudomonadota</taxon>
        <taxon>Alphaproteobacteria</taxon>
        <taxon>Rhodospirillales</taxon>
        <taxon>Rhodospirillaceae</taxon>
        <taxon>Denitrobaculum</taxon>
    </lineage>
</organism>
<dbReference type="PANTHER" id="PTHR43141">
    <property type="entry name" value="CYTOCHROME BD2 SUBUNIT II"/>
    <property type="match status" value="1"/>
</dbReference>
<evidence type="ECO:0000256" key="1">
    <source>
        <dbReference type="ARBA" id="ARBA00004651"/>
    </source>
</evidence>
<dbReference type="EMBL" id="VHSH01000010">
    <property type="protein sequence ID" value="TQV74332.1"/>
    <property type="molecule type" value="Genomic_DNA"/>
</dbReference>
<keyword evidence="5 7" id="KW-1133">Transmembrane helix</keyword>
<dbReference type="NCBIfam" id="TIGR00203">
    <property type="entry name" value="cydB"/>
    <property type="match status" value="1"/>
</dbReference>
<evidence type="ECO:0000313" key="9">
    <source>
        <dbReference type="Proteomes" id="UP000315252"/>
    </source>
</evidence>
<evidence type="ECO:0000256" key="2">
    <source>
        <dbReference type="ARBA" id="ARBA00007543"/>
    </source>
</evidence>
<evidence type="ECO:0000313" key="8">
    <source>
        <dbReference type="EMBL" id="TQV74332.1"/>
    </source>
</evidence>
<keyword evidence="6 7" id="KW-0472">Membrane</keyword>
<gene>
    <name evidence="8" type="primary">cydB</name>
    <name evidence="8" type="ORF">FKG95_23900</name>
</gene>
<sequence>MEFDLPLIWASIIAFAVLTYVLLDGFDLGVGILFPFFRKGEERDYAMNTVAPVWDGNETWLVMGGGGLFAVFPLAYAVVLPALYAPITLMLLGLIFRGVAFEYRWRSGPSQGLWDLAFTVGSITAAFCQGIALGALIQGIPVADRAYAGGWWHWLSPFSLLTGVAVVVGYTLLGATWLVMKTNGPVRERAHRFAWLTAAGTLVLIGIVSLWTPFLDPIFMARWFVFPQILYVVPVPLLVAAAAFVLFRGLKKNNDSQPFLAAQALFILSYLGLGISFFPYIVPPTVTIREAAAPDESLLFLLVGAAVLIPLILAYTTYAYWVFRGKVDPSEGYH</sequence>
<dbReference type="InterPro" id="IPR003317">
    <property type="entry name" value="Cyt-d_oxidase_su2"/>
</dbReference>
<dbReference type="RefSeq" id="WP_142898962.1">
    <property type="nucleotide sequence ID" value="NZ_ML660061.1"/>
</dbReference>
<reference evidence="8 9" key="1">
    <citation type="submission" date="2019-06" db="EMBL/GenBank/DDBJ databases">
        <title>Whole genome sequence for Rhodospirillaceae sp. R148.</title>
        <authorList>
            <person name="Wang G."/>
        </authorList>
    </citation>
    <scope>NUCLEOTIDE SEQUENCE [LARGE SCALE GENOMIC DNA]</scope>
    <source>
        <strain evidence="8 9">R148</strain>
    </source>
</reference>
<comment type="similarity">
    <text evidence="2">Belongs to the cytochrome ubiquinol oxidase subunit 2 family.</text>
</comment>
<protein>
    <submittedName>
        <fullName evidence="8">Cytochrome d ubiquinol oxidase subunit II</fullName>
    </submittedName>
</protein>